<name>A0A9J6PAX3_9PROT</name>
<sequence length="82" mass="8456">MAIAALGHLAARPDLLERLFSLSGMAPGDLAAGAGDPDTLGAILDFVLADEPVLLAFCEDAGLSPETVMRARARLPGAPVWE</sequence>
<evidence type="ECO:0000313" key="1">
    <source>
        <dbReference type="EMBL" id="MCP1335254.1"/>
    </source>
</evidence>
<evidence type="ECO:0000313" key="2">
    <source>
        <dbReference type="Proteomes" id="UP001055804"/>
    </source>
</evidence>
<dbReference type="InterPro" id="IPR021955">
    <property type="entry name" value="DUF3572"/>
</dbReference>
<proteinExistence type="predicted"/>
<dbReference type="AlphaFoldDB" id="A0A9J6PAX3"/>
<reference evidence="1" key="1">
    <citation type="submission" date="2022-06" db="EMBL/GenBank/DDBJ databases">
        <title>Isolation and Genomics of Futiania mangrovii gen. nov., sp. nov., a Rare and Metabolically-versatile member in the Class Alphaproteobacteria.</title>
        <authorList>
            <person name="Liu L."/>
            <person name="Huang W.-C."/>
            <person name="Pan J."/>
            <person name="Li J."/>
            <person name="Huang Y."/>
            <person name="Du H."/>
            <person name="Liu Y."/>
            <person name="Li M."/>
        </authorList>
    </citation>
    <scope>NUCLEOTIDE SEQUENCE</scope>
    <source>
        <strain evidence="1">FT118</strain>
    </source>
</reference>
<dbReference type="EMBL" id="JAMZFT010000001">
    <property type="protein sequence ID" value="MCP1335254.1"/>
    <property type="molecule type" value="Genomic_DNA"/>
</dbReference>
<comment type="caution">
    <text evidence="1">The sequence shown here is derived from an EMBL/GenBank/DDBJ whole genome shotgun (WGS) entry which is preliminary data.</text>
</comment>
<keyword evidence="2" id="KW-1185">Reference proteome</keyword>
<gene>
    <name evidence="1" type="ORF">NJQ99_02425</name>
</gene>
<organism evidence="1 2">
    <name type="scientific">Futiania mangrovi</name>
    <dbReference type="NCBI Taxonomy" id="2959716"/>
    <lineage>
        <taxon>Bacteria</taxon>
        <taxon>Pseudomonadati</taxon>
        <taxon>Pseudomonadota</taxon>
        <taxon>Alphaproteobacteria</taxon>
        <taxon>Futianiales</taxon>
        <taxon>Futianiaceae</taxon>
        <taxon>Futiania</taxon>
    </lineage>
</organism>
<accession>A0A9J6PAX3</accession>
<dbReference type="Proteomes" id="UP001055804">
    <property type="component" value="Unassembled WGS sequence"/>
</dbReference>
<dbReference type="RefSeq" id="WP_269331203.1">
    <property type="nucleotide sequence ID" value="NZ_JAMZFT010000001.1"/>
</dbReference>
<dbReference type="Pfam" id="PF12096">
    <property type="entry name" value="DUF3572"/>
    <property type="match status" value="1"/>
</dbReference>
<protein>
    <submittedName>
        <fullName evidence="1">DUF3572 domain-containing protein</fullName>
    </submittedName>
</protein>